<dbReference type="Gene3D" id="2.30.42.10">
    <property type="match status" value="1"/>
</dbReference>
<dbReference type="GO" id="GO:0005886">
    <property type="term" value="C:plasma membrane"/>
    <property type="evidence" value="ECO:0007669"/>
    <property type="project" value="UniProtKB-SubCell"/>
</dbReference>
<dbReference type="Gene3D" id="2.30.30.830">
    <property type="match status" value="1"/>
</dbReference>
<evidence type="ECO:0000256" key="8">
    <source>
        <dbReference type="ARBA" id="ARBA00023136"/>
    </source>
</evidence>
<reference evidence="11" key="1">
    <citation type="journal article" date="2015" name="Nature">
        <title>Complex archaea that bridge the gap between prokaryotes and eukaryotes.</title>
        <authorList>
            <person name="Spang A."/>
            <person name="Saw J.H."/>
            <person name="Jorgensen S.L."/>
            <person name="Zaremba-Niedzwiedzka K."/>
            <person name="Martijn J."/>
            <person name="Lind A.E."/>
            <person name="van Eijk R."/>
            <person name="Schleper C."/>
            <person name="Guy L."/>
            <person name="Ettema T.J."/>
        </authorList>
    </citation>
    <scope>NUCLEOTIDE SEQUENCE</scope>
</reference>
<keyword evidence="4" id="KW-0997">Cell inner membrane</keyword>
<evidence type="ECO:0000256" key="1">
    <source>
        <dbReference type="ARBA" id="ARBA00004533"/>
    </source>
</evidence>
<name>A0A0F9VJP2_9ZZZZ</name>
<dbReference type="AlphaFoldDB" id="A0A0F9VJP2"/>
<accession>A0A0F9VJP2</accession>
<evidence type="ECO:0000313" key="11">
    <source>
        <dbReference type="EMBL" id="KKO05296.1"/>
    </source>
</evidence>
<keyword evidence="5" id="KW-0812">Transmembrane</keyword>
<evidence type="ECO:0000259" key="9">
    <source>
        <dbReference type="Pfam" id="PF11356"/>
    </source>
</evidence>
<dbReference type="GO" id="GO:0015031">
    <property type="term" value="P:protein transport"/>
    <property type="evidence" value="ECO:0007669"/>
    <property type="project" value="UniProtKB-KW"/>
</dbReference>
<evidence type="ECO:0000256" key="5">
    <source>
        <dbReference type="ARBA" id="ARBA00022692"/>
    </source>
</evidence>
<comment type="subcellular location">
    <subcellularLocation>
        <location evidence="1">Cell inner membrane</location>
    </subcellularLocation>
</comment>
<gene>
    <name evidence="11" type="ORF">LCGC14_0075670</name>
</gene>
<proteinExistence type="predicted"/>
<evidence type="ECO:0000256" key="7">
    <source>
        <dbReference type="ARBA" id="ARBA00022989"/>
    </source>
</evidence>
<dbReference type="Pfam" id="PF11356">
    <property type="entry name" value="T2SSC"/>
    <property type="match status" value="1"/>
</dbReference>
<dbReference type="SUPFAM" id="SSF50156">
    <property type="entry name" value="PDZ domain-like"/>
    <property type="match status" value="1"/>
</dbReference>
<keyword evidence="8" id="KW-0472">Membrane</keyword>
<evidence type="ECO:0000256" key="2">
    <source>
        <dbReference type="ARBA" id="ARBA00022448"/>
    </source>
</evidence>
<evidence type="ECO:0000256" key="6">
    <source>
        <dbReference type="ARBA" id="ARBA00022927"/>
    </source>
</evidence>
<evidence type="ECO:0000259" key="10">
    <source>
        <dbReference type="Pfam" id="PF13180"/>
    </source>
</evidence>
<protein>
    <recommendedName>
        <fullName evidence="12">PDZ domain-containing protein</fullName>
    </recommendedName>
</protein>
<keyword evidence="6" id="KW-0653">Protein transport</keyword>
<evidence type="ECO:0008006" key="12">
    <source>
        <dbReference type="Google" id="ProtNLM"/>
    </source>
</evidence>
<organism evidence="11">
    <name type="scientific">marine sediment metagenome</name>
    <dbReference type="NCBI Taxonomy" id="412755"/>
    <lineage>
        <taxon>unclassified sequences</taxon>
        <taxon>metagenomes</taxon>
        <taxon>ecological metagenomes</taxon>
    </lineage>
</organism>
<dbReference type="InterPro" id="IPR024961">
    <property type="entry name" value="T2SS_GspC_N"/>
</dbReference>
<feature type="domain" description="PDZ" evidence="10">
    <location>
        <begin position="220"/>
        <end position="272"/>
    </location>
</feature>
<dbReference type="InterPro" id="IPR036034">
    <property type="entry name" value="PDZ_sf"/>
</dbReference>
<comment type="caution">
    <text evidence="11">The sequence shown here is derived from an EMBL/GenBank/DDBJ whole genome shotgun (WGS) entry which is preliminary data.</text>
</comment>
<keyword evidence="3" id="KW-1003">Cell membrane</keyword>
<dbReference type="EMBL" id="LAZR01000019">
    <property type="protein sequence ID" value="KKO05296.1"/>
    <property type="molecule type" value="Genomic_DNA"/>
</dbReference>
<feature type="domain" description="Type II secretion system protein GspC N-terminal" evidence="9">
    <location>
        <begin position="15"/>
        <end position="157"/>
    </location>
</feature>
<dbReference type="Pfam" id="PF13180">
    <property type="entry name" value="PDZ_2"/>
    <property type="match status" value="1"/>
</dbReference>
<evidence type="ECO:0000256" key="4">
    <source>
        <dbReference type="ARBA" id="ARBA00022519"/>
    </source>
</evidence>
<evidence type="ECO:0000256" key="3">
    <source>
        <dbReference type="ARBA" id="ARBA00022475"/>
    </source>
</evidence>
<keyword evidence="7" id="KW-1133">Transmembrane helix</keyword>
<dbReference type="InterPro" id="IPR001478">
    <property type="entry name" value="PDZ"/>
</dbReference>
<keyword evidence="2" id="KW-0813">Transport</keyword>
<sequence>MLRPGLTAIIIIAMLAWAGHSLARLFWLFNSQQSSAAAGSVLPATQPVARTARQAGGVDVAYLQANFRLKNGRSNNTPDSSGGESRQAASTRLSLVLRGSIAGSAAADSSAIIASGEQQRIYFIGDELQFTTPGVMLESVHPGYVVLNNNGRLESLWMYEPQASASVPAVRAGNSGLASMQRQESAAASLTERVQIRIYRDNGTVRGFQIREDSDPAMLTAAGLQAGDIITSVDGVAVNQDNDLSSLTRQLANRNQVDLALIRNNSTMTVTVSRDAFAF</sequence>